<evidence type="ECO:0000256" key="4">
    <source>
        <dbReference type="ARBA" id="ARBA00022598"/>
    </source>
</evidence>
<dbReference type="EMBL" id="JAWONS010000109">
    <property type="protein sequence ID" value="MDW2797323.1"/>
    <property type="molecule type" value="Genomic_DNA"/>
</dbReference>
<keyword evidence="6" id="KW-0067">ATP-binding</keyword>
<keyword evidence="8" id="KW-0030">Aminoacyl-tRNA synthetase</keyword>
<dbReference type="EC" id="6.1.1.23" evidence="10"/>
<evidence type="ECO:0000313" key="10">
    <source>
        <dbReference type="EMBL" id="MDW2797323.1"/>
    </source>
</evidence>
<evidence type="ECO:0000256" key="8">
    <source>
        <dbReference type="ARBA" id="ARBA00023146"/>
    </source>
</evidence>
<reference evidence="10 11" key="1">
    <citation type="submission" date="2023-10" db="EMBL/GenBank/DDBJ databases">
        <title>A novel Glycoside Hydrolase 43-Like Enzyme from Clostrdium boliviensis is an Endo-xylanase, and a Candidate for Xylooligosaccharides Production from Different Xylan Substrates.</title>
        <authorList>
            <person name="Alvarez M.T."/>
            <person name="Rocabado-Villegas L.R."/>
            <person name="Salas-Veizaga D.M."/>
            <person name="Linares-Pasten J.A."/>
            <person name="Gudmundsdottir E.E."/>
            <person name="Hreggvidsson G.O."/>
            <person name="Adlercreutz P."/>
            <person name="Nordberg Karlsson E."/>
        </authorList>
    </citation>
    <scope>NUCLEOTIDE SEQUENCE [LARGE SCALE GENOMIC DNA]</scope>
    <source>
        <strain evidence="10 11">E-1</strain>
    </source>
</reference>
<evidence type="ECO:0000256" key="1">
    <source>
        <dbReference type="ARBA" id="ARBA00004496"/>
    </source>
</evidence>
<name>A0ABU4GK60_9CLOT</name>
<dbReference type="PRINTS" id="PR01042">
    <property type="entry name" value="TRNASYNTHASP"/>
</dbReference>
<protein>
    <submittedName>
        <fullName evidence="10">Aspartate--tRNA(Asn) ligase</fullName>
        <ecNumber evidence="10">6.1.1.23</ecNumber>
    </submittedName>
</protein>
<proteinExistence type="inferred from homology"/>
<dbReference type="GO" id="GO:0050560">
    <property type="term" value="F:aspartate-tRNA(Asn) ligase activity"/>
    <property type="evidence" value="ECO:0007669"/>
    <property type="project" value="UniProtKB-EC"/>
</dbReference>
<dbReference type="PANTHER" id="PTHR43450:SF1">
    <property type="entry name" value="ASPARTATE--TRNA LIGASE, CYTOPLASMIC"/>
    <property type="match status" value="1"/>
</dbReference>
<dbReference type="Gene3D" id="3.30.930.10">
    <property type="entry name" value="Bira Bifunctional Protein, Domain 2"/>
    <property type="match status" value="1"/>
</dbReference>
<evidence type="ECO:0000313" key="11">
    <source>
        <dbReference type="Proteomes" id="UP001276854"/>
    </source>
</evidence>
<dbReference type="SUPFAM" id="SSF55681">
    <property type="entry name" value="Class II aaRS and biotin synthetases"/>
    <property type="match status" value="1"/>
</dbReference>
<dbReference type="InterPro" id="IPR004523">
    <property type="entry name" value="Asp-tRNA_synthase_2"/>
</dbReference>
<gene>
    <name evidence="10" type="primary">aspS</name>
    <name evidence="10" type="ORF">RZO55_07005</name>
</gene>
<dbReference type="InterPro" id="IPR006195">
    <property type="entry name" value="aa-tRNA-synth_II"/>
</dbReference>
<keyword evidence="5" id="KW-0547">Nucleotide-binding</keyword>
<dbReference type="InterPro" id="IPR045864">
    <property type="entry name" value="aa-tRNA-synth_II/BPL/LPL"/>
</dbReference>
<dbReference type="PROSITE" id="PS50862">
    <property type="entry name" value="AA_TRNA_LIGASE_II"/>
    <property type="match status" value="1"/>
</dbReference>
<keyword evidence="3" id="KW-0963">Cytoplasm</keyword>
<evidence type="ECO:0000259" key="9">
    <source>
        <dbReference type="PROSITE" id="PS50862"/>
    </source>
</evidence>
<comment type="subcellular location">
    <subcellularLocation>
        <location evidence="1">Cytoplasm</location>
    </subcellularLocation>
</comment>
<keyword evidence="4 10" id="KW-0436">Ligase</keyword>
<comment type="similarity">
    <text evidence="2">Belongs to the class-II aminoacyl-tRNA synthetase family. Type 2 subfamily.</text>
</comment>
<accession>A0ABU4GK60</accession>
<dbReference type="PANTHER" id="PTHR43450">
    <property type="entry name" value="ASPARTYL-TRNA SYNTHETASE"/>
    <property type="match status" value="1"/>
</dbReference>
<evidence type="ECO:0000256" key="7">
    <source>
        <dbReference type="ARBA" id="ARBA00022917"/>
    </source>
</evidence>
<comment type="caution">
    <text evidence="10">The sequence shown here is derived from an EMBL/GenBank/DDBJ whole genome shotgun (WGS) entry which is preliminary data.</text>
</comment>
<dbReference type="Proteomes" id="UP001276854">
    <property type="component" value="Unassembled WGS sequence"/>
</dbReference>
<evidence type="ECO:0000256" key="3">
    <source>
        <dbReference type="ARBA" id="ARBA00022490"/>
    </source>
</evidence>
<dbReference type="InterPro" id="IPR002312">
    <property type="entry name" value="Asp/Asn-tRNA-synth_IIb"/>
</dbReference>
<evidence type="ECO:0000256" key="5">
    <source>
        <dbReference type="ARBA" id="ARBA00022741"/>
    </source>
</evidence>
<feature type="domain" description="Aminoacyl-transfer RNA synthetases class-II family profile" evidence="9">
    <location>
        <begin position="54"/>
        <end position="344"/>
    </location>
</feature>
<evidence type="ECO:0000256" key="6">
    <source>
        <dbReference type="ARBA" id="ARBA00022840"/>
    </source>
</evidence>
<organism evidence="10 11">
    <name type="scientific">Clostridium boliviensis</name>
    <dbReference type="NCBI Taxonomy" id="318465"/>
    <lineage>
        <taxon>Bacteria</taxon>
        <taxon>Bacillati</taxon>
        <taxon>Bacillota</taxon>
        <taxon>Clostridia</taxon>
        <taxon>Eubacteriales</taxon>
        <taxon>Clostridiaceae</taxon>
        <taxon>Clostridium</taxon>
    </lineage>
</organism>
<dbReference type="InterPro" id="IPR004364">
    <property type="entry name" value="Aa-tRNA-synt_II"/>
</dbReference>
<dbReference type="Pfam" id="PF00152">
    <property type="entry name" value="tRNA-synt_2"/>
    <property type="match status" value="1"/>
</dbReference>
<evidence type="ECO:0000256" key="2">
    <source>
        <dbReference type="ARBA" id="ARBA00005312"/>
    </source>
</evidence>
<dbReference type="NCBIfam" id="NF003483">
    <property type="entry name" value="PRK05159.1"/>
    <property type="match status" value="1"/>
</dbReference>
<keyword evidence="7" id="KW-0648">Protein biosynthesis</keyword>
<keyword evidence="11" id="KW-1185">Reference proteome</keyword>
<sequence length="344" mass="40585">MEVLSKPDQQIPIVINNKRVDTSQENLLNYRPVTLRNERERAIFLLQEGITLGIREFLKQENFTEIHSPKIVHTGAEGGANIFRFDYFGKEAYLAQSPQFYKQMMVGVYERVFEIAPVFRAEKHDTSRHLNEYISVDFEMGYIRSFEDIMEMETRMLRHVMEVLESCYEEEREILNVNLPYIERIPAIKFMEAKELISKKFNRPITDFDDFEPEEEKFLSQLMKEETGSDFVFVTHYPSRKRPFYAMDSKENPEETDSFDLLFKGLEITTGGQRIHSYEKQLNKLKSRGMNPDLFESYLMMHRYGMPPHGGLGLGLERFTSRLLDQENVRHSSLFPRDLNRVTP</sequence>